<evidence type="ECO:0000313" key="7">
    <source>
        <dbReference type="Proteomes" id="UP000470213"/>
    </source>
</evidence>
<dbReference type="PANTHER" id="PTHR32089:SF112">
    <property type="entry name" value="LYSOZYME-LIKE PROTEIN-RELATED"/>
    <property type="match status" value="1"/>
</dbReference>
<keyword evidence="2 3" id="KW-0807">Transducer</keyword>
<dbReference type="SMART" id="SM00283">
    <property type="entry name" value="MA"/>
    <property type="match status" value="1"/>
</dbReference>
<dbReference type="Pfam" id="PF00015">
    <property type="entry name" value="MCPsignal"/>
    <property type="match status" value="1"/>
</dbReference>
<dbReference type="RefSeq" id="WP_163086225.1">
    <property type="nucleotide sequence ID" value="NZ_JAAAWN010000016.1"/>
</dbReference>
<sequence length="487" mass="52357">MQDVKKVKMISMGLQKRIWFLVGILFITAGTQITLSIQAVNSLKGLSNSADLYGWGRTLAQKQLNLALMELQQNDSAHTRTSKLESEIASLSGEIDARFEILRKGEPKLGIQPTDDPELLSRLEEGEQQWQSRTRPLFQKLISEENIGSKTQMIALLTQETDVFIERIQASISRFNDISEDRIAYANNLQIIFVFIYMVAAGLIVWVTKPLLKTLGETVGALGSGASEILASTAQQSAGAKEQAAAIAQTTSTVEELLQSANQTASKAKIVSESAESASKLGQDGVQGVEASVYALARVREQSDAMARKILDLADSAKSIGDIVEVVSEISEQTNILSINAGIEASRAGEHGLGFSVVAKEVKELALESKKSMADINEILEQIKSSANQAVLGVEQESKLIDESTETVNNAGIIITDLVEAINTNAQAAIQISAASGQQVNAITQIKQAMDDVKLATQQTVSASKQNEQVAGTLSDLGTKLRDIVKG</sequence>
<feature type="transmembrane region" description="Helical" evidence="4">
    <location>
        <begin position="189"/>
        <end position="207"/>
    </location>
</feature>
<dbReference type="EMBL" id="JAAAWN010000016">
    <property type="protein sequence ID" value="NDV92026.1"/>
    <property type="molecule type" value="Genomic_DNA"/>
</dbReference>
<organism evidence="6 7">
    <name type="scientific">Alteromonas profundi</name>
    <dbReference type="NCBI Taxonomy" id="2696062"/>
    <lineage>
        <taxon>Bacteria</taxon>
        <taxon>Pseudomonadati</taxon>
        <taxon>Pseudomonadota</taxon>
        <taxon>Gammaproteobacteria</taxon>
        <taxon>Alteromonadales</taxon>
        <taxon>Alteromonadaceae</taxon>
        <taxon>Alteromonas/Salinimonas group</taxon>
        <taxon>Alteromonas</taxon>
    </lineage>
</organism>
<evidence type="ECO:0000256" key="3">
    <source>
        <dbReference type="PROSITE-ProRule" id="PRU00284"/>
    </source>
</evidence>
<dbReference type="PROSITE" id="PS50111">
    <property type="entry name" value="CHEMOTAXIS_TRANSDUC_2"/>
    <property type="match status" value="1"/>
</dbReference>
<reference evidence="6 7" key="1">
    <citation type="submission" date="2020-01" db="EMBL/GenBank/DDBJ databases">
        <authorList>
            <person name="Chen J."/>
            <person name="Zhu S."/>
            <person name="Yang J."/>
        </authorList>
    </citation>
    <scope>NUCLEOTIDE SEQUENCE [LARGE SCALE GENOMIC DNA]</scope>
    <source>
        <strain evidence="6 7">345S023</strain>
    </source>
</reference>
<dbReference type="PANTHER" id="PTHR32089">
    <property type="entry name" value="METHYL-ACCEPTING CHEMOTAXIS PROTEIN MCPB"/>
    <property type="match status" value="1"/>
</dbReference>
<keyword evidence="4" id="KW-0812">Transmembrane</keyword>
<evidence type="ECO:0000256" key="4">
    <source>
        <dbReference type="SAM" id="Phobius"/>
    </source>
</evidence>
<keyword evidence="4" id="KW-1133">Transmembrane helix</keyword>
<dbReference type="SUPFAM" id="SSF58104">
    <property type="entry name" value="Methyl-accepting chemotaxis protein (MCP) signaling domain"/>
    <property type="match status" value="1"/>
</dbReference>
<evidence type="ECO:0000313" key="6">
    <source>
        <dbReference type="EMBL" id="NDV92026.1"/>
    </source>
</evidence>
<proteinExistence type="predicted"/>
<comment type="caution">
    <text evidence="6">The sequence shown here is derived from an EMBL/GenBank/DDBJ whole genome shotgun (WGS) entry which is preliminary data.</text>
</comment>
<dbReference type="GO" id="GO:0016020">
    <property type="term" value="C:membrane"/>
    <property type="evidence" value="ECO:0007669"/>
    <property type="project" value="UniProtKB-SubCell"/>
</dbReference>
<evidence type="ECO:0000256" key="2">
    <source>
        <dbReference type="ARBA" id="ARBA00023224"/>
    </source>
</evidence>
<accession>A0A7X5RLS5</accession>
<gene>
    <name evidence="6" type="ORF">GTH32_12660</name>
</gene>
<dbReference type="Gene3D" id="1.10.287.950">
    <property type="entry name" value="Methyl-accepting chemotaxis protein"/>
    <property type="match status" value="1"/>
</dbReference>
<keyword evidence="4" id="KW-0472">Membrane</keyword>
<comment type="subcellular location">
    <subcellularLocation>
        <location evidence="1">Membrane</location>
    </subcellularLocation>
</comment>
<protein>
    <recommendedName>
        <fullName evidence="5">Methyl-accepting transducer domain-containing protein</fullName>
    </recommendedName>
</protein>
<dbReference type="Proteomes" id="UP000470213">
    <property type="component" value="Unassembled WGS sequence"/>
</dbReference>
<evidence type="ECO:0000259" key="5">
    <source>
        <dbReference type="PROSITE" id="PS50111"/>
    </source>
</evidence>
<evidence type="ECO:0000256" key="1">
    <source>
        <dbReference type="ARBA" id="ARBA00004370"/>
    </source>
</evidence>
<dbReference type="InterPro" id="IPR004089">
    <property type="entry name" value="MCPsignal_dom"/>
</dbReference>
<name>A0A7X5RLS5_9ALTE</name>
<dbReference type="GO" id="GO:0006935">
    <property type="term" value="P:chemotaxis"/>
    <property type="evidence" value="ECO:0007669"/>
    <property type="project" value="UniProtKB-ARBA"/>
</dbReference>
<keyword evidence="7" id="KW-1185">Reference proteome</keyword>
<dbReference type="GO" id="GO:0007165">
    <property type="term" value="P:signal transduction"/>
    <property type="evidence" value="ECO:0007669"/>
    <property type="project" value="UniProtKB-KW"/>
</dbReference>
<feature type="domain" description="Methyl-accepting transducer" evidence="5">
    <location>
        <begin position="218"/>
        <end position="454"/>
    </location>
</feature>
<dbReference type="AlphaFoldDB" id="A0A7X5RLS5"/>